<protein>
    <recommendedName>
        <fullName evidence="9">Carbohydrate sulfotransferase</fullName>
        <ecNumber evidence="9">2.8.2.-</ecNumber>
    </recommendedName>
</protein>
<reference evidence="10" key="1">
    <citation type="submission" date="2021-10" db="EMBL/GenBank/DDBJ databases">
        <title>Tropical sea cucumber genome reveals ecological adaptation and Cuvierian tubules defense mechanism.</title>
        <authorList>
            <person name="Chen T."/>
        </authorList>
    </citation>
    <scope>NUCLEOTIDE SEQUENCE</scope>
    <source>
        <strain evidence="10">Nanhai2018</strain>
        <tissue evidence="10">Muscle</tissue>
    </source>
</reference>
<comment type="subcellular location">
    <subcellularLocation>
        <location evidence="1 9">Golgi apparatus membrane</location>
        <topology evidence="1 9">Single-pass type II membrane protein</topology>
    </subcellularLocation>
</comment>
<sequence>MSVVYMYTHSQRVSKTQPSTLEMYLRCKAWFFPSRKDIIKLIFVIGSMAVLKICLEWKHSSASKHADVSKEVNVVPLEFSSRQDPGFYKRGGHFVRAKSRPSKTKKAKLRRGSGREEAMLREISSKLSIKKNNVSREFHKNEKRNLQLGMAERCDKLHRMVQNIQTTEQLVRSLRNIFVLDEKKLLFCYVPKIACTNWKRILLILKATVDHMSIHQLADENLPILSTYKVNDALRRIKEYKKLLFVREPFSRLLSAYRDKLEKSGRVDSDRFRKDWSASMKSFSRVRDPKDDVTFLEYINYLADPLHPINQPKDEHWNPIYQLCRPCDVQYDFIGRMENLERDSEYVLKHVIDSDLKLNLHNSTNFTNSSSADIVRQYYSQIPVQTVMQLYKKYRPDFELFSYPFPWFAFNRSSFED</sequence>
<evidence type="ECO:0000256" key="4">
    <source>
        <dbReference type="ARBA" id="ARBA00022692"/>
    </source>
</evidence>
<dbReference type="GO" id="GO:0016051">
    <property type="term" value="P:carbohydrate biosynthetic process"/>
    <property type="evidence" value="ECO:0007669"/>
    <property type="project" value="InterPro"/>
</dbReference>
<dbReference type="InterPro" id="IPR005331">
    <property type="entry name" value="Sulfotransferase"/>
</dbReference>
<keyword evidence="4" id="KW-0812">Transmembrane</keyword>
<keyword evidence="3 9" id="KW-0808">Transferase</keyword>
<keyword evidence="11" id="KW-1185">Reference proteome</keyword>
<evidence type="ECO:0000256" key="9">
    <source>
        <dbReference type="RuleBase" id="RU364020"/>
    </source>
</evidence>
<keyword evidence="6 9" id="KW-0333">Golgi apparatus</keyword>
<comment type="similarity">
    <text evidence="2 9">Belongs to the sulfotransferase 2 family.</text>
</comment>
<dbReference type="GO" id="GO:0000139">
    <property type="term" value="C:Golgi membrane"/>
    <property type="evidence" value="ECO:0007669"/>
    <property type="project" value="UniProtKB-SubCell"/>
</dbReference>
<dbReference type="Pfam" id="PF03567">
    <property type="entry name" value="Sulfotransfer_2"/>
    <property type="match status" value="1"/>
</dbReference>
<comment type="caution">
    <text evidence="10">The sequence shown here is derived from an EMBL/GenBank/DDBJ whole genome shotgun (WGS) entry which is preliminary data.</text>
</comment>
<dbReference type="PANTHER" id="PTHR12137">
    <property type="entry name" value="CARBOHYDRATE SULFOTRANSFERASE"/>
    <property type="match status" value="1"/>
</dbReference>
<keyword evidence="7" id="KW-0472">Membrane</keyword>
<keyword evidence="9" id="KW-0735">Signal-anchor</keyword>
<gene>
    <name evidence="10" type="ORF">HOLleu_31969</name>
</gene>
<dbReference type="AlphaFoldDB" id="A0A9Q1BID8"/>
<dbReference type="EC" id="2.8.2.-" evidence="9"/>
<evidence type="ECO:0000256" key="3">
    <source>
        <dbReference type="ARBA" id="ARBA00022679"/>
    </source>
</evidence>
<keyword evidence="8 9" id="KW-0325">Glycoprotein</keyword>
<evidence type="ECO:0000256" key="8">
    <source>
        <dbReference type="ARBA" id="ARBA00023180"/>
    </source>
</evidence>
<evidence type="ECO:0000256" key="6">
    <source>
        <dbReference type="ARBA" id="ARBA00023034"/>
    </source>
</evidence>
<dbReference type="Proteomes" id="UP001152320">
    <property type="component" value="Chromosome 16"/>
</dbReference>
<evidence type="ECO:0000256" key="1">
    <source>
        <dbReference type="ARBA" id="ARBA00004323"/>
    </source>
</evidence>
<proteinExistence type="inferred from homology"/>
<dbReference type="GO" id="GO:0008146">
    <property type="term" value="F:sulfotransferase activity"/>
    <property type="evidence" value="ECO:0007669"/>
    <property type="project" value="InterPro"/>
</dbReference>
<dbReference type="EMBL" id="JAIZAY010000016">
    <property type="protein sequence ID" value="KAJ8026974.1"/>
    <property type="molecule type" value="Genomic_DNA"/>
</dbReference>
<accession>A0A9Q1BID8</accession>
<evidence type="ECO:0000256" key="2">
    <source>
        <dbReference type="ARBA" id="ARBA00006339"/>
    </source>
</evidence>
<evidence type="ECO:0000313" key="11">
    <source>
        <dbReference type="Proteomes" id="UP001152320"/>
    </source>
</evidence>
<evidence type="ECO:0000256" key="7">
    <source>
        <dbReference type="ARBA" id="ARBA00023136"/>
    </source>
</evidence>
<organism evidence="10 11">
    <name type="scientific">Holothuria leucospilota</name>
    <name type="common">Black long sea cucumber</name>
    <name type="synonym">Mertensiothuria leucospilota</name>
    <dbReference type="NCBI Taxonomy" id="206669"/>
    <lineage>
        <taxon>Eukaryota</taxon>
        <taxon>Metazoa</taxon>
        <taxon>Echinodermata</taxon>
        <taxon>Eleutherozoa</taxon>
        <taxon>Echinozoa</taxon>
        <taxon>Holothuroidea</taxon>
        <taxon>Aspidochirotacea</taxon>
        <taxon>Aspidochirotida</taxon>
        <taxon>Holothuriidae</taxon>
        <taxon>Holothuria</taxon>
    </lineage>
</organism>
<name>A0A9Q1BID8_HOLLE</name>
<keyword evidence="5" id="KW-1133">Transmembrane helix</keyword>
<dbReference type="PANTHER" id="PTHR12137:SF54">
    <property type="entry name" value="CARBOHYDRATE SULFOTRANSFERASE"/>
    <property type="match status" value="1"/>
</dbReference>
<dbReference type="OrthoDB" id="2019940at2759"/>
<dbReference type="InterPro" id="IPR018011">
    <property type="entry name" value="Carb_sulfotrans_8-10"/>
</dbReference>
<evidence type="ECO:0000256" key="5">
    <source>
        <dbReference type="ARBA" id="ARBA00022989"/>
    </source>
</evidence>
<evidence type="ECO:0000313" key="10">
    <source>
        <dbReference type="EMBL" id="KAJ8026974.1"/>
    </source>
</evidence>
<keyword evidence="9" id="KW-0119">Carbohydrate metabolism</keyword>